<dbReference type="PIRSF" id="PIRSF035009">
    <property type="entry name" value="UCP035009_HSDR_N"/>
    <property type="match status" value="1"/>
</dbReference>
<protein>
    <submittedName>
        <fullName evidence="2">Type I restriction enzyme HsdR N-terminal domain-containing protein</fullName>
    </submittedName>
</protein>
<proteinExistence type="predicted"/>
<accession>A0ABY9R1V7</accession>
<dbReference type="Proteomes" id="UP001180616">
    <property type="component" value="Chromosome"/>
</dbReference>
<reference evidence="2" key="1">
    <citation type="submission" date="2023-09" db="EMBL/GenBank/DDBJ databases">
        <authorList>
            <consortium name="CW5 consortium"/>
            <person name="Lu C.-W."/>
        </authorList>
    </citation>
    <scope>NUCLEOTIDE SEQUENCE</scope>
    <source>
        <strain evidence="2">KPS</strain>
    </source>
</reference>
<feature type="domain" description="Type I restriction enzyme R protein N-terminal" evidence="1">
    <location>
        <begin position="24"/>
        <end position="121"/>
    </location>
</feature>
<evidence type="ECO:0000313" key="2">
    <source>
        <dbReference type="EMBL" id="WMW65736.1"/>
    </source>
</evidence>
<dbReference type="Pfam" id="PF13588">
    <property type="entry name" value="HSDR_N_2"/>
    <property type="match status" value="1"/>
</dbReference>
<keyword evidence="3" id="KW-1185">Reference proteome</keyword>
<name>A0ABY9R1V7_9BACT</name>
<organism evidence="2 3">
    <name type="scientific">Nitratidesulfovibrio liaohensis</name>
    <dbReference type="NCBI Taxonomy" id="2604158"/>
    <lineage>
        <taxon>Bacteria</taxon>
        <taxon>Pseudomonadati</taxon>
        <taxon>Thermodesulfobacteriota</taxon>
        <taxon>Desulfovibrionia</taxon>
        <taxon>Desulfovibrionales</taxon>
        <taxon>Desulfovibrionaceae</taxon>
        <taxon>Nitratidesulfovibrio</taxon>
    </lineage>
</organism>
<dbReference type="EMBL" id="CP133659">
    <property type="protein sequence ID" value="WMW65736.1"/>
    <property type="molecule type" value="Genomic_DNA"/>
</dbReference>
<dbReference type="InterPro" id="IPR017035">
    <property type="entry name" value="UCP035009_HsdR_All3000-type"/>
</dbReference>
<dbReference type="InterPro" id="IPR029464">
    <property type="entry name" value="HSDR_N"/>
</dbReference>
<sequence>MDFRERIYSLATRVAELRPHTCTEEATKNALILPFLQALGYDTFDPRVVEPEFTADVGTKKGEKVDYAVKRDGQPVMLIEAKCCGTPLDQGKASQLLRYFHTTKSARIGILTDGVIYKFFSDLDQPNVMDATPFMTFDFSAIEDALIPELKKLANDRFDIEATLSAAQDLKHIRQLKGLLAKEMRDPSDELVKYFARDVHTGQLRANVVECYRDKLRLAFQHHVNDIINERLQTAMQGNAYPEPVELCEEATEAPAGRQIETTQEELEAFYAIKSILRDVIPPERIFMRDAQTYCAILLDDNNRKPICRLHFNGKQKYLGLFDENKKETRHPVDGVDGLYGLAEMLRSNGAGGI</sequence>
<gene>
    <name evidence="2" type="ORF">KPS_000244</name>
</gene>
<evidence type="ECO:0000313" key="3">
    <source>
        <dbReference type="Proteomes" id="UP001180616"/>
    </source>
</evidence>
<evidence type="ECO:0000259" key="1">
    <source>
        <dbReference type="Pfam" id="PF13588"/>
    </source>
</evidence>
<dbReference type="RefSeq" id="WP_309541691.1">
    <property type="nucleotide sequence ID" value="NZ_CP133659.1"/>
</dbReference>